<protein>
    <submittedName>
        <fullName evidence="1">Uncharacterized protein</fullName>
    </submittedName>
</protein>
<dbReference type="EMBL" id="CADCVB010000090">
    <property type="protein sequence ID" value="CAA9424859.1"/>
    <property type="molecule type" value="Genomic_DNA"/>
</dbReference>
<reference evidence="1" key="1">
    <citation type="submission" date="2020-02" db="EMBL/GenBank/DDBJ databases">
        <authorList>
            <person name="Meier V. D."/>
        </authorList>
    </citation>
    <scope>NUCLEOTIDE SEQUENCE</scope>
    <source>
        <strain evidence="1">AVDCRST_MAG78</strain>
    </source>
</reference>
<name>A0A6J4Q0L4_9ACTN</name>
<organism evidence="1">
    <name type="scientific">uncultured Rubrobacteraceae bacterium</name>
    <dbReference type="NCBI Taxonomy" id="349277"/>
    <lineage>
        <taxon>Bacteria</taxon>
        <taxon>Bacillati</taxon>
        <taxon>Actinomycetota</taxon>
        <taxon>Rubrobacteria</taxon>
        <taxon>Rubrobacterales</taxon>
        <taxon>Rubrobacteraceae</taxon>
        <taxon>environmental samples</taxon>
    </lineage>
</organism>
<gene>
    <name evidence="1" type="ORF">AVDCRST_MAG78-1286</name>
</gene>
<dbReference type="SUPFAM" id="SSF52141">
    <property type="entry name" value="Uracil-DNA glycosylase-like"/>
    <property type="match status" value="1"/>
</dbReference>
<proteinExistence type="predicted"/>
<dbReference type="InterPro" id="IPR036895">
    <property type="entry name" value="Uracil-DNA_glycosylase-like_sf"/>
</dbReference>
<dbReference type="AlphaFoldDB" id="A0A6J4Q0L4"/>
<accession>A0A6J4Q0L4</accession>
<evidence type="ECO:0000313" key="1">
    <source>
        <dbReference type="EMBL" id="CAA9424859.1"/>
    </source>
</evidence>
<sequence length="170" mass="18279">MPENDIPPSATRDYEAKTSHEAARLARRVARAGTPQPFGDPLSGIVLVAKPTGGPADARMVDALRRSLAAVKLDRAYVAWSHPNLLEEILSLEPIALVPLGPAAAHAIDSCNYPLAKAPFSEAHEGSWFAWTKGTHGLRLPDLAPALADTAAKRRFWEAFLALRTLATGR</sequence>